<dbReference type="InterPro" id="IPR001356">
    <property type="entry name" value="HD"/>
</dbReference>
<dbReference type="GO" id="GO:1990837">
    <property type="term" value="F:sequence-specific double-stranded DNA binding"/>
    <property type="evidence" value="ECO:0007669"/>
    <property type="project" value="TreeGrafter"/>
</dbReference>
<evidence type="ECO:0000256" key="11">
    <source>
        <dbReference type="SAM" id="MobiDB-lite"/>
    </source>
</evidence>
<feature type="domain" description="Homeobox" evidence="12">
    <location>
        <begin position="74"/>
        <end position="134"/>
    </location>
</feature>
<dbReference type="Proteomes" id="UP000593567">
    <property type="component" value="Unassembled WGS sequence"/>
</dbReference>
<dbReference type="Pfam" id="PF00046">
    <property type="entry name" value="Homeodomain"/>
    <property type="match status" value="1"/>
</dbReference>
<keyword evidence="6 9" id="KW-0371">Homeobox</keyword>
<evidence type="ECO:0000256" key="8">
    <source>
        <dbReference type="ARBA" id="ARBA00023242"/>
    </source>
</evidence>
<evidence type="ECO:0000256" key="7">
    <source>
        <dbReference type="ARBA" id="ARBA00023163"/>
    </source>
</evidence>
<dbReference type="Gene3D" id="1.10.10.60">
    <property type="entry name" value="Homeodomain-like"/>
    <property type="match status" value="1"/>
</dbReference>
<evidence type="ECO:0000256" key="3">
    <source>
        <dbReference type="ARBA" id="ARBA00022473"/>
    </source>
</evidence>
<sequence>MLGMTPGSQHIIPSPPQPPPYNGQHTSWPINFTNHSTDNQCFSNGSLPPSSDEREFDSPYAKHDIEVKSATKKRKRRRHRTIFTTGQVDELEKIFQTAHYPDVGAREKLSMKTGLPEDRIQVWFQNKRAKWRKTEKTWGASSIMAEYGLYGAMVRHALPLPESIIKSAKAGDVEQSQAPWLLGMHKKSVEAAITLESEEVRSGAEQNSDSIVAIRARAKEHNAKLLTAMSNDELIPSGDTKHRVDNFSFKDL</sequence>
<accession>A0A7J7KHT4</accession>
<evidence type="ECO:0000259" key="13">
    <source>
        <dbReference type="PROSITE" id="PS51496"/>
    </source>
</evidence>
<comment type="similarity">
    <text evidence="2">Belongs to the paired homeobox family.</text>
</comment>
<dbReference type="PROSITE" id="PS00027">
    <property type="entry name" value="HOMEOBOX_1"/>
    <property type="match status" value="1"/>
</dbReference>
<dbReference type="EMBL" id="VXIV02000632">
    <property type="protein sequence ID" value="KAF6037036.1"/>
    <property type="molecule type" value="Genomic_DNA"/>
</dbReference>
<keyword evidence="15" id="KW-1185">Reference proteome</keyword>
<dbReference type="PANTHER" id="PTHR46892:SF3">
    <property type="entry name" value="VISUAL SYSTEM HOMEOBOX 2"/>
    <property type="match status" value="1"/>
</dbReference>
<dbReference type="FunFam" id="1.10.10.60:FF:000383">
    <property type="entry name" value="box A-binding factor"/>
    <property type="match status" value="1"/>
</dbReference>
<dbReference type="PANTHER" id="PTHR46892">
    <property type="entry name" value="VISUAL SYSTEM HOMEOBOX 2"/>
    <property type="match status" value="1"/>
</dbReference>
<evidence type="ECO:0000256" key="1">
    <source>
        <dbReference type="ARBA" id="ARBA00004123"/>
    </source>
</evidence>
<keyword evidence="5 9" id="KW-0238">DNA-binding</keyword>
<dbReference type="SMART" id="SM00389">
    <property type="entry name" value="HOX"/>
    <property type="match status" value="1"/>
</dbReference>
<feature type="compositionally biased region" description="Low complexity" evidence="11">
    <location>
        <begin position="1"/>
        <end position="12"/>
    </location>
</feature>
<keyword evidence="7" id="KW-0804">Transcription</keyword>
<dbReference type="SUPFAM" id="SSF46689">
    <property type="entry name" value="Homeodomain-like"/>
    <property type="match status" value="1"/>
</dbReference>
<dbReference type="GO" id="GO:0005634">
    <property type="term" value="C:nucleus"/>
    <property type="evidence" value="ECO:0007669"/>
    <property type="project" value="UniProtKB-SubCell"/>
</dbReference>
<feature type="DNA-binding region" description="Homeobox" evidence="9">
    <location>
        <begin position="76"/>
        <end position="135"/>
    </location>
</feature>
<proteinExistence type="inferred from homology"/>
<dbReference type="CDD" id="cd00086">
    <property type="entry name" value="homeodomain"/>
    <property type="match status" value="1"/>
</dbReference>
<dbReference type="PROSITE" id="PS51496">
    <property type="entry name" value="CVC"/>
    <property type="match status" value="1"/>
</dbReference>
<evidence type="ECO:0000256" key="10">
    <source>
        <dbReference type="RuleBase" id="RU000682"/>
    </source>
</evidence>
<dbReference type="InterPro" id="IPR009057">
    <property type="entry name" value="Homeodomain-like_sf"/>
</dbReference>
<evidence type="ECO:0000256" key="5">
    <source>
        <dbReference type="ARBA" id="ARBA00023125"/>
    </source>
</evidence>
<organism evidence="14 15">
    <name type="scientific">Bugula neritina</name>
    <name type="common">Brown bryozoan</name>
    <name type="synonym">Sertularia neritina</name>
    <dbReference type="NCBI Taxonomy" id="10212"/>
    <lineage>
        <taxon>Eukaryota</taxon>
        <taxon>Metazoa</taxon>
        <taxon>Spiralia</taxon>
        <taxon>Lophotrochozoa</taxon>
        <taxon>Bryozoa</taxon>
        <taxon>Gymnolaemata</taxon>
        <taxon>Cheilostomatida</taxon>
        <taxon>Flustrina</taxon>
        <taxon>Buguloidea</taxon>
        <taxon>Bugulidae</taxon>
        <taxon>Bugula</taxon>
    </lineage>
</organism>
<feature type="compositionally biased region" description="Polar residues" evidence="11">
    <location>
        <begin position="23"/>
        <end position="49"/>
    </location>
</feature>
<feature type="region of interest" description="Disordered" evidence="11">
    <location>
        <begin position="1"/>
        <end position="57"/>
    </location>
</feature>
<comment type="subcellular location">
    <subcellularLocation>
        <location evidence="1 9 10">Nucleus</location>
    </subcellularLocation>
</comment>
<dbReference type="GO" id="GO:0000981">
    <property type="term" value="F:DNA-binding transcription factor activity, RNA polymerase II-specific"/>
    <property type="evidence" value="ECO:0007669"/>
    <property type="project" value="InterPro"/>
</dbReference>
<dbReference type="AlphaFoldDB" id="A0A7J7KHT4"/>
<comment type="caution">
    <text evidence="14">The sequence shown here is derived from an EMBL/GenBank/DDBJ whole genome shotgun (WGS) entry which is preliminary data.</text>
</comment>
<evidence type="ECO:0000256" key="2">
    <source>
        <dbReference type="ARBA" id="ARBA00005733"/>
    </source>
</evidence>
<dbReference type="OrthoDB" id="6159439at2759"/>
<evidence type="ECO:0000313" key="14">
    <source>
        <dbReference type="EMBL" id="KAF6037036.1"/>
    </source>
</evidence>
<gene>
    <name evidence="14" type="ORF">EB796_004653</name>
</gene>
<evidence type="ECO:0000256" key="4">
    <source>
        <dbReference type="ARBA" id="ARBA00023015"/>
    </source>
</evidence>
<evidence type="ECO:0000256" key="6">
    <source>
        <dbReference type="ARBA" id="ARBA00023155"/>
    </source>
</evidence>
<dbReference type="PROSITE" id="PS50071">
    <property type="entry name" value="HOMEOBOX_2"/>
    <property type="match status" value="1"/>
</dbReference>
<dbReference type="InterPro" id="IPR052294">
    <property type="entry name" value="VSX_homeobox_regulators"/>
</dbReference>
<feature type="domain" description="CVC" evidence="13">
    <location>
        <begin position="136"/>
        <end position="190"/>
    </location>
</feature>
<dbReference type="InterPro" id="IPR017970">
    <property type="entry name" value="Homeobox_CS"/>
</dbReference>
<reference evidence="14" key="1">
    <citation type="submission" date="2020-06" db="EMBL/GenBank/DDBJ databases">
        <title>Draft genome of Bugula neritina, a colonial animal packing powerful symbionts and potential medicines.</title>
        <authorList>
            <person name="Rayko M."/>
        </authorList>
    </citation>
    <scope>NUCLEOTIDE SEQUENCE [LARGE SCALE GENOMIC DNA]</scope>
    <source>
        <strain evidence="14">Kwan_BN1</strain>
    </source>
</reference>
<evidence type="ECO:0000256" key="9">
    <source>
        <dbReference type="PROSITE-ProRule" id="PRU00108"/>
    </source>
</evidence>
<keyword evidence="8 9" id="KW-0539">Nucleus</keyword>
<protein>
    <submittedName>
        <fullName evidence="14">VSX2</fullName>
    </submittedName>
</protein>
<dbReference type="InterPro" id="IPR023339">
    <property type="entry name" value="CVC"/>
</dbReference>
<evidence type="ECO:0000313" key="15">
    <source>
        <dbReference type="Proteomes" id="UP000593567"/>
    </source>
</evidence>
<keyword evidence="3" id="KW-0217">Developmental protein</keyword>
<keyword evidence="4" id="KW-0805">Transcription regulation</keyword>
<name>A0A7J7KHT4_BUGNE</name>
<evidence type="ECO:0000259" key="12">
    <source>
        <dbReference type="PROSITE" id="PS50071"/>
    </source>
</evidence>